<feature type="chain" id="PRO_5043576036" description="Cornichon" evidence="7">
    <location>
        <begin position="21"/>
        <end position="156"/>
    </location>
</feature>
<dbReference type="SMART" id="SM01398">
    <property type="entry name" value="Cornichon"/>
    <property type="match status" value="1"/>
</dbReference>
<dbReference type="GO" id="GO:0016020">
    <property type="term" value="C:membrane"/>
    <property type="evidence" value="ECO:0007669"/>
    <property type="project" value="UniProtKB-SubCell"/>
</dbReference>
<evidence type="ECO:0000313" key="8">
    <source>
        <dbReference type="EMBL" id="KAK9827272.1"/>
    </source>
</evidence>
<keyword evidence="4 6" id="KW-1133">Transmembrane helix</keyword>
<dbReference type="Pfam" id="PF03311">
    <property type="entry name" value="Cornichon"/>
    <property type="match status" value="1"/>
</dbReference>
<name>A0AAW1R0J5_9CHLO</name>
<feature type="transmembrane region" description="Helical" evidence="6">
    <location>
        <begin position="111"/>
        <end position="129"/>
    </location>
</feature>
<dbReference type="EMBL" id="JALJOU010000060">
    <property type="protein sequence ID" value="KAK9827272.1"/>
    <property type="molecule type" value="Genomic_DNA"/>
</dbReference>
<comment type="subcellular location">
    <subcellularLocation>
        <location evidence="1">Membrane</location>
        <topology evidence="1">Multi-pass membrane protein</topology>
    </subcellularLocation>
</comment>
<comment type="similarity">
    <text evidence="2">Belongs to the cornichon family.</text>
</comment>
<evidence type="ECO:0000256" key="3">
    <source>
        <dbReference type="ARBA" id="ARBA00022692"/>
    </source>
</evidence>
<keyword evidence="3 6" id="KW-0812">Transmembrane</keyword>
<keyword evidence="7" id="KW-0732">Signal</keyword>
<keyword evidence="5 6" id="KW-0472">Membrane</keyword>
<evidence type="ECO:0000256" key="5">
    <source>
        <dbReference type="ARBA" id="ARBA00023136"/>
    </source>
</evidence>
<dbReference type="InterPro" id="IPR003377">
    <property type="entry name" value="Cornichon"/>
</dbReference>
<evidence type="ECO:0008006" key="10">
    <source>
        <dbReference type="Google" id="ProtNLM"/>
    </source>
</evidence>
<gene>
    <name evidence="8" type="ORF">WJX81_006715</name>
</gene>
<evidence type="ECO:0000256" key="6">
    <source>
        <dbReference type="SAM" id="Phobius"/>
    </source>
</evidence>
<proteinExistence type="inferred from homology"/>
<evidence type="ECO:0000256" key="7">
    <source>
        <dbReference type="SAM" id="SignalP"/>
    </source>
</evidence>
<evidence type="ECO:0000256" key="4">
    <source>
        <dbReference type="ARBA" id="ARBA00022989"/>
    </source>
</evidence>
<organism evidence="8 9">
    <name type="scientific">Elliptochloris bilobata</name>
    <dbReference type="NCBI Taxonomy" id="381761"/>
    <lineage>
        <taxon>Eukaryota</taxon>
        <taxon>Viridiplantae</taxon>
        <taxon>Chlorophyta</taxon>
        <taxon>core chlorophytes</taxon>
        <taxon>Trebouxiophyceae</taxon>
        <taxon>Trebouxiophyceae incertae sedis</taxon>
        <taxon>Elliptochloris clade</taxon>
        <taxon>Elliptochloris</taxon>
    </lineage>
</organism>
<dbReference type="AlphaFoldDB" id="A0AAW1R0J5"/>
<feature type="transmembrane region" description="Helical" evidence="6">
    <location>
        <begin position="58"/>
        <end position="82"/>
    </location>
</feature>
<evidence type="ECO:0000256" key="1">
    <source>
        <dbReference type="ARBA" id="ARBA00004141"/>
    </source>
</evidence>
<accession>A0AAW1R0J5</accession>
<evidence type="ECO:0000313" key="9">
    <source>
        <dbReference type="Proteomes" id="UP001445335"/>
    </source>
</evidence>
<protein>
    <recommendedName>
        <fullName evidence="10">Cornichon</fullName>
    </recommendedName>
</protein>
<sequence>MNFTFLVWLLALLLTAALLGITMYSLISLSDLENDFINPHDSSVSINRWVEPKYVIEAVLFALLLLTGKWVTASLLLGVCAWDLRTYLRSEHKVDVTEIFRQIPHEKKVRMVSLLVYLVTFVITIYKLVETAIYSLLNDDGRRAAHNLFKEAAATM</sequence>
<dbReference type="Proteomes" id="UP001445335">
    <property type="component" value="Unassembled WGS sequence"/>
</dbReference>
<reference evidence="8 9" key="1">
    <citation type="journal article" date="2024" name="Nat. Commun.">
        <title>Phylogenomics reveals the evolutionary origins of lichenization in chlorophyte algae.</title>
        <authorList>
            <person name="Puginier C."/>
            <person name="Libourel C."/>
            <person name="Otte J."/>
            <person name="Skaloud P."/>
            <person name="Haon M."/>
            <person name="Grisel S."/>
            <person name="Petersen M."/>
            <person name="Berrin J.G."/>
            <person name="Delaux P.M."/>
            <person name="Dal Grande F."/>
            <person name="Keller J."/>
        </authorList>
    </citation>
    <scope>NUCLEOTIDE SEQUENCE [LARGE SCALE GENOMIC DNA]</scope>
    <source>
        <strain evidence="8 9">SAG 245.80</strain>
    </source>
</reference>
<keyword evidence="9" id="KW-1185">Reference proteome</keyword>
<dbReference type="GO" id="GO:0016192">
    <property type="term" value="P:vesicle-mediated transport"/>
    <property type="evidence" value="ECO:0007669"/>
    <property type="project" value="InterPro"/>
</dbReference>
<feature type="signal peptide" evidence="7">
    <location>
        <begin position="1"/>
        <end position="20"/>
    </location>
</feature>
<evidence type="ECO:0000256" key="2">
    <source>
        <dbReference type="ARBA" id="ARBA00010095"/>
    </source>
</evidence>
<comment type="caution">
    <text evidence="8">The sequence shown here is derived from an EMBL/GenBank/DDBJ whole genome shotgun (WGS) entry which is preliminary data.</text>
</comment>
<dbReference type="PANTHER" id="PTHR12290">
    <property type="entry name" value="CORNICHON-RELATED"/>
    <property type="match status" value="1"/>
</dbReference>